<evidence type="ECO:0000256" key="1">
    <source>
        <dbReference type="SAM" id="MobiDB-lite"/>
    </source>
</evidence>
<name>A0A5E4AK14_MARMO</name>
<dbReference type="EMBL" id="CABDUW010000073">
    <property type="protein sequence ID" value="VTJ57039.1"/>
    <property type="molecule type" value="Genomic_DNA"/>
</dbReference>
<reference evidence="3" key="1">
    <citation type="submission" date="2019-04" db="EMBL/GenBank/DDBJ databases">
        <authorList>
            <person name="Alioto T."/>
            <person name="Alioto T."/>
        </authorList>
    </citation>
    <scope>NUCLEOTIDE SEQUENCE [LARGE SCALE GENOMIC DNA]</scope>
</reference>
<keyword evidence="4" id="KW-1185">Reference proteome</keyword>
<feature type="compositionally biased region" description="Basic and acidic residues" evidence="1">
    <location>
        <begin position="125"/>
        <end position="141"/>
    </location>
</feature>
<dbReference type="Proteomes" id="UP000335636">
    <property type="component" value="Unassembled WGS sequence"/>
</dbReference>
<dbReference type="InterPro" id="IPR000375">
    <property type="entry name" value="Dynamin_stalk"/>
</dbReference>
<organism evidence="3 4">
    <name type="scientific">Marmota monax</name>
    <name type="common">Woodchuck</name>
    <dbReference type="NCBI Taxonomy" id="9995"/>
    <lineage>
        <taxon>Eukaryota</taxon>
        <taxon>Metazoa</taxon>
        <taxon>Chordata</taxon>
        <taxon>Craniata</taxon>
        <taxon>Vertebrata</taxon>
        <taxon>Euteleostomi</taxon>
        <taxon>Mammalia</taxon>
        <taxon>Eutheria</taxon>
        <taxon>Euarchontoglires</taxon>
        <taxon>Glires</taxon>
        <taxon>Rodentia</taxon>
        <taxon>Sciuromorpha</taxon>
        <taxon>Sciuridae</taxon>
        <taxon>Xerinae</taxon>
        <taxon>Marmotini</taxon>
        <taxon>Marmota</taxon>
    </lineage>
</organism>
<feature type="domain" description="Dynamin stalk" evidence="2">
    <location>
        <begin position="77"/>
        <end position="123"/>
    </location>
</feature>
<gene>
    <name evidence="3" type="ORF">MONAX_5E041116</name>
</gene>
<dbReference type="AlphaFoldDB" id="A0A5E4AK14"/>
<evidence type="ECO:0000313" key="3">
    <source>
        <dbReference type="EMBL" id="VTJ57039.1"/>
    </source>
</evidence>
<dbReference type="Pfam" id="PF01031">
    <property type="entry name" value="Dynamin_M"/>
    <property type="match status" value="1"/>
</dbReference>
<sequence length="413" mass="43994">MVKLQWAVGRRRGNGLAEAGGQEGLPGRRQAEPRVEVGRCGRFCGARTSHVIGRRKVDGRAEGQGGRGEMGPDFPCVETGLFTPDMAFEAIVKKQIVKLKGPSLKSVDLVMQELINTVKKCTKKPQEIREGGRQKAGESTREKKHSIQRSFGNDVWNLADIFPLHPKFAFSGEDVGAHVVIMPGTTLLEISDSLCSLLSPHWQGTSVTSCGPRPHQHMFDQKRTGSSGSSVSCAAASSVTCVASCVPGKRCTSPSTTHLKTVTWFPVRLSAVDPFLMRTSMGSAVPLVCPLSLTTPPLSPTGCPQGPAYKLASPVSMPLACGRSPSFLKLFLEALCVSVPLLCSSSLVRASIRTFSLSLSPSSSPSLSLSLSLSLSGVSDTGASLCGRLLRLILSSFQRRAVSSAFLSPDLEQ</sequence>
<comment type="caution">
    <text evidence="3">The sequence shown here is derived from an EMBL/GenBank/DDBJ whole genome shotgun (WGS) entry which is preliminary data.</text>
</comment>
<protein>
    <recommendedName>
        <fullName evidence="2">Dynamin stalk domain-containing protein</fullName>
    </recommendedName>
</protein>
<accession>A0A5E4AK14</accession>
<proteinExistence type="predicted"/>
<evidence type="ECO:0000259" key="2">
    <source>
        <dbReference type="Pfam" id="PF01031"/>
    </source>
</evidence>
<evidence type="ECO:0000313" key="4">
    <source>
        <dbReference type="Proteomes" id="UP000335636"/>
    </source>
</evidence>
<dbReference type="Gene3D" id="1.20.120.1240">
    <property type="entry name" value="Dynamin, middle domain"/>
    <property type="match status" value="1"/>
</dbReference>
<feature type="region of interest" description="Disordered" evidence="1">
    <location>
        <begin position="125"/>
        <end position="144"/>
    </location>
</feature>